<reference evidence="2 3" key="1">
    <citation type="submission" date="2020-01" db="EMBL/GenBank/DDBJ databases">
        <title>Insect and environment-associated Actinomycetes.</title>
        <authorList>
            <person name="Currrie C."/>
            <person name="Chevrette M."/>
            <person name="Carlson C."/>
            <person name="Stubbendieck R."/>
            <person name="Wendt-Pienkowski E."/>
        </authorList>
    </citation>
    <scope>NUCLEOTIDE SEQUENCE [LARGE SCALE GENOMIC DNA]</scope>
    <source>
        <strain evidence="2 3">SID14172</strain>
    </source>
</reference>
<dbReference type="RefSeq" id="WP_164141484.1">
    <property type="nucleotide sequence ID" value="NZ_JAAGMB010000496.1"/>
</dbReference>
<keyword evidence="3" id="KW-1185">Reference proteome</keyword>
<comment type="caution">
    <text evidence="2">The sequence shown here is derived from an EMBL/GenBank/DDBJ whole genome shotgun (WGS) entry which is preliminary data.</text>
</comment>
<evidence type="ECO:0000313" key="3">
    <source>
        <dbReference type="Proteomes" id="UP000469545"/>
    </source>
</evidence>
<accession>A0A6N9USF9</accession>
<organism evidence="2 3">
    <name type="scientific">Streptomyces coelicoflavus</name>
    <dbReference type="NCBI Taxonomy" id="285562"/>
    <lineage>
        <taxon>Bacteria</taxon>
        <taxon>Bacillati</taxon>
        <taxon>Actinomycetota</taxon>
        <taxon>Actinomycetes</taxon>
        <taxon>Kitasatosporales</taxon>
        <taxon>Streptomycetaceae</taxon>
        <taxon>Streptomyces</taxon>
    </lineage>
</organism>
<feature type="transmembrane region" description="Helical" evidence="1">
    <location>
        <begin position="89"/>
        <end position="110"/>
    </location>
</feature>
<name>A0A6N9USF9_9ACTN</name>
<sequence length="130" mass="13433">MTGAVVGLACGLGFRFPAAGAPALVLPGGILWGMHAGAALGCLAAGRLQPSSPAPRRTTTEPALAFARTGAALLACCLCVSQLGWALPMWAVVVVGVPAPYLLFVCAARWEWLGRWVTFRVVEVPKGAFT</sequence>
<keyword evidence="1" id="KW-1133">Transmembrane helix</keyword>
<gene>
    <name evidence="2" type="ORF">G3I46_22275</name>
</gene>
<dbReference type="EMBL" id="JAAGMB010000496">
    <property type="protein sequence ID" value="NEB19193.1"/>
    <property type="molecule type" value="Genomic_DNA"/>
</dbReference>
<dbReference type="Proteomes" id="UP000469545">
    <property type="component" value="Unassembled WGS sequence"/>
</dbReference>
<keyword evidence="1" id="KW-0812">Transmembrane</keyword>
<feature type="transmembrane region" description="Helical" evidence="1">
    <location>
        <begin position="62"/>
        <end position="83"/>
    </location>
</feature>
<evidence type="ECO:0000313" key="2">
    <source>
        <dbReference type="EMBL" id="NEB19193.1"/>
    </source>
</evidence>
<dbReference type="AlphaFoldDB" id="A0A6N9USF9"/>
<evidence type="ECO:0000256" key="1">
    <source>
        <dbReference type="SAM" id="Phobius"/>
    </source>
</evidence>
<feature type="transmembrane region" description="Helical" evidence="1">
    <location>
        <begin position="30"/>
        <end position="50"/>
    </location>
</feature>
<proteinExistence type="predicted"/>
<keyword evidence="1" id="KW-0472">Membrane</keyword>
<protein>
    <submittedName>
        <fullName evidence="2">Uncharacterized protein</fullName>
    </submittedName>
</protein>